<keyword evidence="2" id="KW-1185">Reference proteome</keyword>
<proteinExistence type="predicted"/>
<dbReference type="AlphaFoldDB" id="A0A9X3L8K0"/>
<evidence type="ECO:0008006" key="3">
    <source>
        <dbReference type="Google" id="ProtNLM"/>
    </source>
</evidence>
<dbReference type="Proteomes" id="UP001152172">
    <property type="component" value="Unassembled WGS sequence"/>
</dbReference>
<dbReference type="InterPro" id="IPR036977">
    <property type="entry name" value="DNA_primase_Znf_CHC2"/>
</dbReference>
<name>A0A9X3L8K0_9BACI</name>
<reference evidence="1" key="1">
    <citation type="submission" date="2022-05" db="EMBL/GenBank/DDBJ databases">
        <authorList>
            <person name="Colautti A."/>
            <person name="Iacumin L."/>
        </authorList>
    </citation>
    <scope>NUCLEOTIDE SEQUENCE</scope>
    <source>
        <strain evidence="1">DSM 30747</strain>
    </source>
</reference>
<evidence type="ECO:0000313" key="2">
    <source>
        <dbReference type="Proteomes" id="UP001152172"/>
    </source>
</evidence>
<evidence type="ECO:0000313" key="1">
    <source>
        <dbReference type="EMBL" id="MCZ8533378.1"/>
    </source>
</evidence>
<accession>A0A9X3L8K0</accession>
<dbReference type="Gene3D" id="3.90.580.10">
    <property type="entry name" value="Zinc finger, CHC2-type domain"/>
    <property type="match status" value="1"/>
</dbReference>
<dbReference type="EMBL" id="JAMKBI010000005">
    <property type="protein sequence ID" value="MCZ8533378.1"/>
    <property type="molecule type" value="Genomic_DNA"/>
</dbReference>
<dbReference type="GO" id="GO:0008270">
    <property type="term" value="F:zinc ion binding"/>
    <property type="evidence" value="ECO:0007669"/>
    <property type="project" value="InterPro"/>
</dbReference>
<dbReference type="GO" id="GO:0006260">
    <property type="term" value="P:DNA replication"/>
    <property type="evidence" value="ECO:0007669"/>
    <property type="project" value="InterPro"/>
</dbReference>
<dbReference type="GO" id="GO:0003677">
    <property type="term" value="F:DNA binding"/>
    <property type="evidence" value="ECO:0007669"/>
    <property type="project" value="InterPro"/>
</dbReference>
<sequence>MEGIKRLVNIEPTVLKQAEIEDYLKKMYLPDFLGIYKYNSFNDIFHDEQSPSASIFKVSSDTGHWLYKCFSSSSPFLGSIIEVTAKLQDSSKDEALKFLCDVYEITNVNAEAIEQYKQQYYQYIEYLASDVLKDEYPNLYKMLARGKSLGALVQLLSYVSNNINDEEIIRTIAFHKVETFAKKLNISKSSMGRKINLFTILGFMKKLDDNEIEDGLLNKLEQKKKVNNYRYRSSVYEFPILITEQLNEMEKFATVWLDNGLSIKSVTYEGIYRSFGKEEAERCFPQDKGKVISDRHDDSVTELHRVIMEQVNERGWTIKNDIIEAVKFNGGNGKMKKEDVFKTALKEILDSYSLEFVPLNKRLKEEMNINEEDISPRSFPKIIRKIQ</sequence>
<comment type="caution">
    <text evidence="1">The sequence shown here is derived from an EMBL/GenBank/DDBJ whole genome shotgun (WGS) entry which is preliminary data.</text>
</comment>
<dbReference type="RefSeq" id="WP_269921774.1">
    <property type="nucleotide sequence ID" value="NZ_JAMKBI010000005.1"/>
</dbReference>
<protein>
    <recommendedName>
        <fullName evidence="3">CHC2 zinc finger</fullName>
    </recommendedName>
</protein>
<organism evidence="1 2">
    <name type="scientific">Psychrobacillus psychrodurans</name>
    <dbReference type="NCBI Taxonomy" id="126157"/>
    <lineage>
        <taxon>Bacteria</taxon>
        <taxon>Bacillati</taxon>
        <taxon>Bacillota</taxon>
        <taxon>Bacilli</taxon>
        <taxon>Bacillales</taxon>
        <taxon>Bacillaceae</taxon>
        <taxon>Psychrobacillus</taxon>
    </lineage>
</organism>
<gene>
    <name evidence="1" type="ORF">M9R61_08550</name>
</gene>
<dbReference type="SUPFAM" id="SSF57783">
    <property type="entry name" value="Zinc beta-ribbon"/>
    <property type="match status" value="1"/>
</dbReference>